<comment type="caution">
    <text evidence="3">The sequence shown here is derived from an EMBL/GenBank/DDBJ whole genome shotgun (WGS) entry which is preliminary data.</text>
</comment>
<dbReference type="OrthoDB" id="6140814at2759"/>
<dbReference type="EMBL" id="CAAALY010029775">
    <property type="protein sequence ID" value="VEL16763.1"/>
    <property type="molecule type" value="Genomic_DNA"/>
</dbReference>
<keyword evidence="1" id="KW-0175">Coiled coil</keyword>
<dbReference type="AlphaFoldDB" id="A0A3S5ABT3"/>
<protein>
    <recommendedName>
        <fullName evidence="5">L1 transposable element RRM domain-containing protein</fullName>
    </recommendedName>
</protein>
<dbReference type="InterPro" id="IPR004244">
    <property type="entry name" value="Transposase_22"/>
</dbReference>
<dbReference type="PANTHER" id="PTHR11505">
    <property type="entry name" value="L1 TRANSPOSABLE ELEMENT-RELATED"/>
    <property type="match status" value="1"/>
</dbReference>
<evidence type="ECO:0000256" key="2">
    <source>
        <dbReference type="SAM" id="MobiDB-lite"/>
    </source>
</evidence>
<proteinExistence type="predicted"/>
<evidence type="ECO:0000313" key="3">
    <source>
        <dbReference type="EMBL" id="VEL16763.1"/>
    </source>
</evidence>
<dbReference type="Gene3D" id="3.30.70.1820">
    <property type="entry name" value="L1 transposable element, RRM domain"/>
    <property type="match status" value="1"/>
</dbReference>
<evidence type="ECO:0000256" key="1">
    <source>
        <dbReference type="SAM" id="Coils"/>
    </source>
</evidence>
<accession>A0A3S5ABT3</accession>
<feature type="region of interest" description="Disordered" evidence="2">
    <location>
        <begin position="1"/>
        <end position="93"/>
    </location>
</feature>
<dbReference type="Proteomes" id="UP000784294">
    <property type="component" value="Unassembled WGS sequence"/>
</dbReference>
<feature type="region of interest" description="Disordered" evidence="2">
    <location>
        <begin position="369"/>
        <end position="391"/>
    </location>
</feature>
<gene>
    <name evidence="3" type="ORF">PXEA_LOCUS10203</name>
</gene>
<keyword evidence="4" id="KW-1185">Reference proteome</keyword>
<name>A0A3S5ABT3_9PLAT</name>
<organism evidence="3 4">
    <name type="scientific">Protopolystoma xenopodis</name>
    <dbReference type="NCBI Taxonomy" id="117903"/>
    <lineage>
        <taxon>Eukaryota</taxon>
        <taxon>Metazoa</taxon>
        <taxon>Spiralia</taxon>
        <taxon>Lophotrochozoa</taxon>
        <taxon>Platyhelminthes</taxon>
        <taxon>Monogenea</taxon>
        <taxon>Polyopisthocotylea</taxon>
        <taxon>Polystomatidea</taxon>
        <taxon>Polystomatidae</taxon>
        <taxon>Protopolystoma</taxon>
    </lineage>
</organism>
<evidence type="ECO:0000313" key="4">
    <source>
        <dbReference type="Proteomes" id="UP000784294"/>
    </source>
</evidence>
<feature type="coiled-coil region" evidence="1">
    <location>
        <begin position="159"/>
        <end position="186"/>
    </location>
</feature>
<reference evidence="3" key="1">
    <citation type="submission" date="2018-11" db="EMBL/GenBank/DDBJ databases">
        <authorList>
            <consortium name="Pathogen Informatics"/>
        </authorList>
    </citation>
    <scope>NUCLEOTIDE SEQUENCE</scope>
</reference>
<evidence type="ECO:0008006" key="5">
    <source>
        <dbReference type="Google" id="ProtNLM"/>
    </source>
</evidence>
<sequence length="391" mass="45317">MKKHAKNQQQTPKPRPSKIARELPDPDEFFDPVDRDTRGSKMAAAKKRESAKNTDIVSESSFGKAARGRNRQTDMPILTECDTEHSDSESEEEEDIRSYLKCLPSKAEIKSMLQNLSVVLTDEMRDIRKDIVNIAVRTDTIEKAQEKLLKHNTYLHKTVKKQAQQIEELERQMEDFENRSRRVNLRVRGIPEIITQGELKQALWQIFNSILNRDTATEIKMDRFHRVAKTKNAPHGAPRDVLCALHNFTEKEEIISKAREINNITYEDSKILIFQDISWKTLSKRRNLKPLTDAIKEKGLQFKWGFPFHISVRKEGQWMVLKSPKDTEEFCKKLGIEKPPLPGWDVIPTPDFSLEKLPEFWITPLKQTKKMASTPNPRGEKDLTFAINNDT</sequence>